<sequence length="1148" mass="130790">MPNTQILDNKVKLEQVSIDNKAYFKISNSNEMRPFFMSIVSDSNHWMFISSNGGLTAGRKNSEFALFPYYSDDKITESSEITGAKSIFQVIKNGEIFIWEPFSIRFQDNYNVRSNLYKSVYGNSIIFEEENLDLELTFRYEWCSSNAYGFVKKSTLSNNSDLPVGINVLDGIQNVIPYGVSSALQNASSNLVDAYKRTELVEQTGIGIFALSAIIVDKAEPSEALKANIAWSLGLDNPQYLLSSLQLDDFRNFEKVSQETDIKAEKGAYFINSKIQLSSQEHKNWVIIANVNQDTSDIVQISKQISEDNQLLSKLENNIALGTKRLIKLNAASDGLQLTSDSFRDTRHFSNTLFNIMRGGIFDDGYSIEKWDFKKYLFNANANVANQNEAIVEALPEKFTISELKQIAEDSSDKDFSRLCLEYMPLKFSRRHGDPSRPWNKFSINTRSEIDGSKILDYEGNWRDIFQNWEALAYSYPEFIESMIHKFLNATTFDGYNPYRVTKGGFDWEISEPDDPWSYIGYWGDHQIIYLLKFLEFIEDYQPGKLKSLLNKDLFVYANVPYRIKSYQDVLKNPKDTIEFDEASDEEIRAKRDKIGADGALLQYANGDVVRANFMEKILATTLAKLSNFIPEGGIWMNTQRPEWNDANNALVGNGISMVTLYYLRQFLKFFEGVFKNNSTYTIEVASEIADFFDAVKSTFVQNENLLNNNIDDKSRKQILDAVGNAGSIFRATIYENSFSGNKSKLRLEDIKTFTHSALKHLEHSIEANKRDDAMYHAYNLMSIENENSISVAYLDEMLEGQVAVLSSGYLSSKENLAVLDGLKQSKLFREDQYSYILYPYKNLKGFMDRNTIPANAVESSDLLKTLVADNNTHVVQKDINGDYHFNGNFKNANDLKLALKNLSGTEYESLANKEESKILQIFEDVFNHKAFTGRSGTFYGYEGLGSIYWHMVSKLLLAVMECCQKAIEENENDEIVGRLLEHYYEINEGIGVHKSPELYGAFPTDPYSHTPAGKGAQQPGMTGQVKEDILSRFGELGVFMKDGRLVFNPCMLRKEEFLNETKAFDYIDLDGNTSQLEINKGELVFTYCQVPVIYSLSDTFKSEVKLKQGSTQTFNSLNLDEAISQKVFNRSGEVELIKIYIKEDYLK</sequence>
<evidence type="ECO:0000313" key="1">
    <source>
        <dbReference type="EMBL" id="MBV7269396.1"/>
    </source>
</evidence>
<reference evidence="1" key="1">
    <citation type="submission" date="2021-04" db="EMBL/GenBank/DDBJ databases">
        <authorList>
            <person name="Pira H."/>
            <person name="Risdian C."/>
            <person name="Wink J."/>
        </authorList>
    </citation>
    <scope>NUCLEOTIDE SEQUENCE</scope>
    <source>
        <strain evidence="1">WHY3</strain>
    </source>
</reference>
<keyword evidence="2" id="KW-1185">Reference proteome</keyword>
<gene>
    <name evidence="1" type="ORF">KCG49_09370</name>
</gene>
<dbReference type="RefSeq" id="WP_218546091.1">
    <property type="nucleotide sequence ID" value="NZ_JAGSPD010000006.1"/>
</dbReference>
<evidence type="ECO:0000313" key="2">
    <source>
        <dbReference type="Proteomes" id="UP001138894"/>
    </source>
</evidence>
<organism evidence="1 2">
    <name type="scientific">Winogradskyella luteola</name>
    <dbReference type="NCBI Taxonomy" id="2828330"/>
    <lineage>
        <taxon>Bacteria</taxon>
        <taxon>Pseudomonadati</taxon>
        <taxon>Bacteroidota</taxon>
        <taxon>Flavobacteriia</taxon>
        <taxon>Flavobacteriales</taxon>
        <taxon>Flavobacteriaceae</taxon>
        <taxon>Winogradskyella</taxon>
    </lineage>
</organism>
<proteinExistence type="predicted"/>
<accession>A0A9X1JNG8</accession>
<evidence type="ECO:0008006" key="3">
    <source>
        <dbReference type="Google" id="ProtNLM"/>
    </source>
</evidence>
<protein>
    <recommendedName>
        <fullName evidence="3">Cellobiose phosphorylase</fullName>
    </recommendedName>
</protein>
<dbReference type="EMBL" id="JAGSPD010000006">
    <property type="protein sequence ID" value="MBV7269396.1"/>
    <property type="molecule type" value="Genomic_DNA"/>
</dbReference>
<dbReference type="Proteomes" id="UP001138894">
    <property type="component" value="Unassembled WGS sequence"/>
</dbReference>
<dbReference type="AlphaFoldDB" id="A0A9X1JNG8"/>
<comment type="caution">
    <text evidence="1">The sequence shown here is derived from an EMBL/GenBank/DDBJ whole genome shotgun (WGS) entry which is preliminary data.</text>
</comment>
<name>A0A9X1JNG8_9FLAO</name>